<name>A0A8J7LUN5_9BACT</name>
<dbReference type="SUPFAM" id="SSF47819">
    <property type="entry name" value="HRDC-like"/>
    <property type="match status" value="1"/>
</dbReference>
<dbReference type="InterPro" id="IPR002121">
    <property type="entry name" value="HRDC_dom"/>
</dbReference>
<dbReference type="PANTHER" id="PTHR13710">
    <property type="entry name" value="DNA HELICASE RECQ FAMILY MEMBER"/>
    <property type="match status" value="1"/>
</dbReference>
<dbReference type="GO" id="GO:0046872">
    <property type="term" value="F:metal ion binding"/>
    <property type="evidence" value="ECO:0007669"/>
    <property type="project" value="UniProtKB-KW"/>
</dbReference>
<dbReference type="GO" id="GO:0006260">
    <property type="term" value="P:DNA replication"/>
    <property type="evidence" value="ECO:0007669"/>
    <property type="project" value="InterPro"/>
</dbReference>
<dbReference type="GO" id="GO:0003677">
    <property type="term" value="F:DNA binding"/>
    <property type="evidence" value="ECO:0007669"/>
    <property type="project" value="UniProtKB-KW"/>
</dbReference>
<keyword evidence="7 20" id="KW-0378">Hydrolase</keyword>
<accession>A0A8J7LUN5</accession>
<comment type="caution">
    <text evidence="20">The sequence shown here is derived from an EMBL/GenBank/DDBJ whole genome shotgun (WGS) entry which is preliminary data.</text>
</comment>
<dbReference type="SMART" id="SM00487">
    <property type="entry name" value="DEXDc"/>
    <property type="match status" value="1"/>
</dbReference>
<dbReference type="Gene3D" id="1.10.10.10">
    <property type="entry name" value="Winged helix-like DNA-binding domain superfamily/Winged helix DNA-binding domain"/>
    <property type="match status" value="1"/>
</dbReference>
<dbReference type="CDD" id="cd18794">
    <property type="entry name" value="SF2_C_RecQ"/>
    <property type="match status" value="1"/>
</dbReference>
<keyword evidence="21" id="KW-1185">Reference proteome</keyword>
<dbReference type="Proteomes" id="UP000636888">
    <property type="component" value="Unassembled WGS sequence"/>
</dbReference>
<dbReference type="InterPro" id="IPR036388">
    <property type="entry name" value="WH-like_DNA-bd_sf"/>
</dbReference>
<dbReference type="InterPro" id="IPR032284">
    <property type="entry name" value="RecQ_Zn-bd"/>
</dbReference>
<dbReference type="InterPro" id="IPR014001">
    <property type="entry name" value="Helicase_ATP-bd"/>
</dbReference>
<proteinExistence type="inferred from homology"/>
<evidence type="ECO:0000256" key="15">
    <source>
        <dbReference type="ARBA" id="ARBA00034617"/>
    </source>
</evidence>
<dbReference type="FunFam" id="3.40.50.300:FF:000156">
    <property type="entry name" value="ATP-dependent DNA helicase recQ"/>
    <property type="match status" value="1"/>
</dbReference>
<dbReference type="InterPro" id="IPR006293">
    <property type="entry name" value="DNA_helicase_ATP-dep_RecQ_bac"/>
</dbReference>
<dbReference type="Pfam" id="PF16124">
    <property type="entry name" value="RecQ_Zn_bind"/>
    <property type="match status" value="1"/>
</dbReference>
<evidence type="ECO:0000256" key="16">
    <source>
        <dbReference type="NCBIfam" id="TIGR01389"/>
    </source>
</evidence>
<dbReference type="PANTHER" id="PTHR13710:SF105">
    <property type="entry name" value="ATP-DEPENDENT DNA HELICASE Q1"/>
    <property type="match status" value="1"/>
</dbReference>
<evidence type="ECO:0000256" key="5">
    <source>
        <dbReference type="ARBA" id="ARBA00022741"/>
    </source>
</evidence>
<dbReference type="GO" id="GO:0005737">
    <property type="term" value="C:cytoplasm"/>
    <property type="evidence" value="ECO:0007669"/>
    <property type="project" value="TreeGrafter"/>
</dbReference>
<evidence type="ECO:0000256" key="14">
    <source>
        <dbReference type="ARBA" id="ARBA00023235"/>
    </source>
</evidence>
<keyword evidence="9" id="KW-0862">Zinc</keyword>
<dbReference type="FunFam" id="3.40.50.300:FF:000296">
    <property type="entry name" value="ATP-dependent DNA helicase RecQ"/>
    <property type="match status" value="1"/>
</dbReference>
<protein>
    <recommendedName>
        <fullName evidence="16">DNA helicase RecQ</fullName>
        <ecNumber evidence="16">5.6.2.4</ecNumber>
    </recommendedName>
</protein>
<dbReference type="GO" id="GO:0016787">
    <property type="term" value="F:hydrolase activity"/>
    <property type="evidence" value="ECO:0007669"/>
    <property type="project" value="UniProtKB-KW"/>
</dbReference>
<evidence type="ECO:0000313" key="21">
    <source>
        <dbReference type="Proteomes" id="UP000636888"/>
    </source>
</evidence>
<keyword evidence="6" id="KW-0227">DNA damage</keyword>
<comment type="cofactor">
    <cofactor evidence="1">
        <name>Mg(2+)</name>
        <dbReference type="ChEBI" id="CHEBI:18420"/>
    </cofactor>
</comment>
<dbReference type="Gene3D" id="3.40.50.300">
    <property type="entry name" value="P-loop containing nucleotide triphosphate hydrolases"/>
    <property type="match status" value="2"/>
</dbReference>
<comment type="cofactor">
    <cofactor evidence="2">
        <name>Zn(2+)</name>
        <dbReference type="ChEBI" id="CHEBI:29105"/>
    </cofactor>
</comment>
<dbReference type="GO" id="GO:0030894">
    <property type="term" value="C:replisome"/>
    <property type="evidence" value="ECO:0007669"/>
    <property type="project" value="TreeGrafter"/>
</dbReference>
<evidence type="ECO:0000256" key="3">
    <source>
        <dbReference type="ARBA" id="ARBA00005446"/>
    </source>
</evidence>
<comment type="similarity">
    <text evidence="3">Belongs to the helicase family. RecQ subfamily.</text>
</comment>
<evidence type="ECO:0000256" key="1">
    <source>
        <dbReference type="ARBA" id="ARBA00001946"/>
    </source>
</evidence>
<dbReference type="GO" id="GO:0005524">
    <property type="term" value="F:ATP binding"/>
    <property type="evidence" value="ECO:0007669"/>
    <property type="project" value="UniProtKB-KW"/>
</dbReference>
<dbReference type="InterPro" id="IPR004589">
    <property type="entry name" value="DNA_helicase_ATP-dep_RecQ"/>
</dbReference>
<dbReference type="NCBIfam" id="TIGR01389">
    <property type="entry name" value="recQ"/>
    <property type="match status" value="1"/>
</dbReference>
<sequence>MESPDKILHEVFGFKTFRPPQREIVEQVLSGGDAFVLMPTGGGKSLCYQVPALCSPGTALVVSPLISLMKDQVDALKENGVPAACYNSALTETEARRVLAELHAGTLKLLYVSPERLLSDGFLDRIKPLDISLFAIDEAHCVSQWGHDFRPEYAQLGQLRELFPSVPMIALTATADAQTRGDILSRLGLADAAQFIAGFDRPNIRYTVADKNKPFQQLQAFLQSRKDEAGIIYALSRKRVAEVAEKLRAAGIKAAAYHAGLPDAERHRVQDQFLRDDVKVVVATVAFGMGIDKSNVRFVVHYDMPKSIESYYQETGRAGRDGMPADALLLFGYGDIAIARGLIENGGNAEQNRIELHKLNCMIGFAEATTCRRRVLLGYFGERLEEDCGNCDICENPPERFDATEDARKALSCVYRVGQRFGMGHVIEVLRGSQNQRVLDLRHDRLTTYGIGKHLSQDAWGTLMRQLIHLGYLEQDVANFSVLKLTERARPLLRGEEQLVLARHRDTKVVEKKAAKKPAYEGALFQKLRELRKEIADEQQVPPFVVFADATLAEMAAQRPKDKWELLKITGVGQHKMARYGDAFLRVIKSQEAID</sequence>
<evidence type="ECO:0000256" key="9">
    <source>
        <dbReference type="ARBA" id="ARBA00022833"/>
    </source>
</evidence>
<evidence type="ECO:0000256" key="12">
    <source>
        <dbReference type="ARBA" id="ARBA00023172"/>
    </source>
</evidence>
<dbReference type="GO" id="GO:0006281">
    <property type="term" value="P:DNA repair"/>
    <property type="evidence" value="ECO:0007669"/>
    <property type="project" value="UniProtKB-KW"/>
</dbReference>
<organism evidence="20 21">
    <name type="scientific">Geomesophilobacter sediminis</name>
    <dbReference type="NCBI Taxonomy" id="2798584"/>
    <lineage>
        <taxon>Bacteria</taxon>
        <taxon>Pseudomonadati</taxon>
        <taxon>Thermodesulfobacteriota</taxon>
        <taxon>Desulfuromonadia</taxon>
        <taxon>Geobacterales</taxon>
        <taxon>Geobacteraceae</taxon>
        <taxon>Geomesophilobacter</taxon>
    </lineage>
</organism>
<feature type="domain" description="HRDC" evidence="17">
    <location>
        <begin position="518"/>
        <end position="595"/>
    </location>
</feature>
<feature type="domain" description="Helicase ATP-binding" evidence="18">
    <location>
        <begin position="25"/>
        <end position="193"/>
    </location>
</feature>
<dbReference type="InterPro" id="IPR018982">
    <property type="entry name" value="RQC_domain"/>
</dbReference>
<dbReference type="GO" id="GO:0009432">
    <property type="term" value="P:SOS response"/>
    <property type="evidence" value="ECO:0007669"/>
    <property type="project" value="UniProtKB-UniRule"/>
</dbReference>
<evidence type="ECO:0000313" key="20">
    <source>
        <dbReference type="EMBL" id="MBJ6724874.1"/>
    </source>
</evidence>
<evidence type="ECO:0000259" key="19">
    <source>
        <dbReference type="PROSITE" id="PS51194"/>
    </source>
</evidence>
<dbReference type="InterPro" id="IPR010997">
    <property type="entry name" value="HRDC-like_sf"/>
</dbReference>
<dbReference type="SMART" id="SM00490">
    <property type="entry name" value="HELICc"/>
    <property type="match status" value="1"/>
</dbReference>
<keyword evidence="12" id="KW-0233">DNA recombination</keyword>
<reference evidence="20" key="1">
    <citation type="submission" date="2020-12" db="EMBL/GenBank/DDBJ databases">
        <title>Geomonas sp. Red875, isolated from river sediment.</title>
        <authorList>
            <person name="Xu Z."/>
            <person name="Zhang Z."/>
            <person name="Masuda Y."/>
            <person name="Itoh H."/>
            <person name="Senoo K."/>
        </authorList>
    </citation>
    <scope>NUCLEOTIDE SEQUENCE</scope>
    <source>
        <strain evidence="20">Red875</strain>
    </source>
</reference>
<dbReference type="FunFam" id="1.10.10.10:FF:000175">
    <property type="entry name" value="ATP-dependent DNA helicase RecQ"/>
    <property type="match status" value="1"/>
</dbReference>
<feature type="domain" description="Helicase C-terminal" evidence="19">
    <location>
        <begin position="214"/>
        <end position="362"/>
    </location>
</feature>
<dbReference type="Pfam" id="PF00271">
    <property type="entry name" value="Helicase_C"/>
    <property type="match status" value="1"/>
</dbReference>
<dbReference type="PROSITE" id="PS51192">
    <property type="entry name" value="HELICASE_ATP_BIND_1"/>
    <property type="match status" value="1"/>
</dbReference>
<dbReference type="SMART" id="SM00341">
    <property type="entry name" value="HRDC"/>
    <property type="match status" value="1"/>
</dbReference>
<evidence type="ECO:0000256" key="10">
    <source>
        <dbReference type="ARBA" id="ARBA00022840"/>
    </source>
</evidence>
<dbReference type="SMART" id="SM00956">
    <property type="entry name" value="RQC"/>
    <property type="match status" value="1"/>
</dbReference>
<evidence type="ECO:0000256" key="13">
    <source>
        <dbReference type="ARBA" id="ARBA00023204"/>
    </source>
</evidence>
<dbReference type="Pfam" id="PF00270">
    <property type="entry name" value="DEAD"/>
    <property type="match status" value="1"/>
</dbReference>
<dbReference type="InterPro" id="IPR001650">
    <property type="entry name" value="Helicase_C-like"/>
</dbReference>
<gene>
    <name evidence="20" type="primary">recQ</name>
    <name evidence="20" type="ORF">JFN93_09160</name>
</gene>
<evidence type="ECO:0000256" key="2">
    <source>
        <dbReference type="ARBA" id="ARBA00001947"/>
    </source>
</evidence>
<dbReference type="InterPro" id="IPR011545">
    <property type="entry name" value="DEAD/DEAH_box_helicase_dom"/>
</dbReference>
<dbReference type="GO" id="GO:0009378">
    <property type="term" value="F:four-way junction helicase activity"/>
    <property type="evidence" value="ECO:0007669"/>
    <property type="project" value="TreeGrafter"/>
</dbReference>
<keyword evidence="5" id="KW-0547">Nucleotide-binding</keyword>
<evidence type="ECO:0000256" key="7">
    <source>
        <dbReference type="ARBA" id="ARBA00022801"/>
    </source>
</evidence>
<dbReference type="NCBIfam" id="TIGR00614">
    <property type="entry name" value="recQ_fam"/>
    <property type="match status" value="1"/>
</dbReference>
<dbReference type="PROSITE" id="PS51194">
    <property type="entry name" value="HELICASE_CTER"/>
    <property type="match status" value="1"/>
</dbReference>
<dbReference type="FunFam" id="1.10.150.80:FF:000002">
    <property type="entry name" value="ATP-dependent DNA helicase RecQ"/>
    <property type="match status" value="1"/>
</dbReference>
<dbReference type="RefSeq" id="WP_199383760.1">
    <property type="nucleotide sequence ID" value="NZ_JAEMHM010000006.1"/>
</dbReference>
<dbReference type="EC" id="5.6.2.4" evidence="16"/>
<evidence type="ECO:0000256" key="4">
    <source>
        <dbReference type="ARBA" id="ARBA00022723"/>
    </source>
</evidence>
<keyword evidence="14" id="KW-0413">Isomerase</keyword>
<dbReference type="CDD" id="cd17920">
    <property type="entry name" value="DEXHc_RecQ"/>
    <property type="match status" value="1"/>
</dbReference>
<dbReference type="GO" id="GO:0006310">
    <property type="term" value="P:DNA recombination"/>
    <property type="evidence" value="ECO:0007669"/>
    <property type="project" value="UniProtKB-UniRule"/>
</dbReference>
<keyword evidence="11" id="KW-0238">DNA-binding</keyword>
<evidence type="ECO:0000256" key="6">
    <source>
        <dbReference type="ARBA" id="ARBA00022763"/>
    </source>
</evidence>
<dbReference type="InterPro" id="IPR027417">
    <property type="entry name" value="P-loop_NTPase"/>
</dbReference>
<dbReference type="GO" id="GO:0043138">
    <property type="term" value="F:3'-5' DNA helicase activity"/>
    <property type="evidence" value="ECO:0007669"/>
    <property type="project" value="UniProtKB-EC"/>
</dbReference>
<dbReference type="Pfam" id="PF00570">
    <property type="entry name" value="HRDC"/>
    <property type="match status" value="1"/>
</dbReference>
<evidence type="ECO:0000259" key="17">
    <source>
        <dbReference type="PROSITE" id="PS50967"/>
    </source>
</evidence>
<evidence type="ECO:0000256" key="8">
    <source>
        <dbReference type="ARBA" id="ARBA00022806"/>
    </source>
</evidence>
<dbReference type="SUPFAM" id="SSF52540">
    <property type="entry name" value="P-loop containing nucleoside triphosphate hydrolases"/>
    <property type="match status" value="2"/>
</dbReference>
<evidence type="ECO:0000259" key="18">
    <source>
        <dbReference type="PROSITE" id="PS51192"/>
    </source>
</evidence>
<comment type="catalytic activity">
    <reaction evidence="15">
        <text>Couples ATP hydrolysis with the unwinding of duplex DNA by translocating in the 3'-5' direction.</text>
        <dbReference type="EC" id="5.6.2.4"/>
    </reaction>
</comment>
<dbReference type="GO" id="GO:0043590">
    <property type="term" value="C:bacterial nucleoid"/>
    <property type="evidence" value="ECO:0007669"/>
    <property type="project" value="TreeGrafter"/>
</dbReference>
<keyword evidence="13" id="KW-0234">DNA repair</keyword>
<dbReference type="Pfam" id="PF09382">
    <property type="entry name" value="RQC"/>
    <property type="match status" value="1"/>
</dbReference>
<evidence type="ECO:0000256" key="11">
    <source>
        <dbReference type="ARBA" id="ARBA00023125"/>
    </source>
</evidence>
<dbReference type="InterPro" id="IPR044876">
    <property type="entry name" value="HRDC_dom_sf"/>
</dbReference>
<dbReference type="PROSITE" id="PS50967">
    <property type="entry name" value="HRDC"/>
    <property type="match status" value="1"/>
</dbReference>
<keyword evidence="8 20" id="KW-0347">Helicase</keyword>
<dbReference type="Gene3D" id="1.10.150.80">
    <property type="entry name" value="HRDC domain"/>
    <property type="match status" value="1"/>
</dbReference>
<keyword evidence="4" id="KW-0479">Metal-binding</keyword>
<dbReference type="EMBL" id="JAEMHM010000006">
    <property type="protein sequence ID" value="MBJ6724874.1"/>
    <property type="molecule type" value="Genomic_DNA"/>
</dbReference>
<keyword evidence="10" id="KW-0067">ATP-binding</keyword>
<dbReference type="AlphaFoldDB" id="A0A8J7LUN5"/>